<organism evidence="1">
    <name type="scientific">marine sediment metagenome</name>
    <dbReference type="NCBI Taxonomy" id="412755"/>
    <lineage>
        <taxon>unclassified sequences</taxon>
        <taxon>metagenomes</taxon>
        <taxon>ecological metagenomes</taxon>
    </lineage>
</organism>
<feature type="non-terminal residue" evidence="1">
    <location>
        <position position="121"/>
    </location>
</feature>
<gene>
    <name evidence="1" type="ORF">S01H1_61289</name>
</gene>
<dbReference type="EMBL" id="BARS01040174">
    <property type="protein sequence ID" value="GAG32877.1"/>
    <property type="molecule type" value="Genomic_DNA"/>
</dbReference>
<proteinExistence type="predicted"/>
<sequence>MEEENVLNPALYKQLLATFGDVRIANHGVPFEGTVTLNDLTPTGRPKVKIQTSGEYYCVCCNVCGDTRYRLWINHRWGTLLGGVRLDHLVTCYNEDCDQALGFKSRLRDALDHNLTLQSST</sequence>
<accession>X0XBS0</accession>
<reference evidence="1" key="1">
    <citation type="journal article" date="2014" name="Front. Microbiol.">
        <title>High frequency of phylogenetically diverse reductive dehalogenase-homologous genes in deep subseafloor sedimentary metagenomes.</title>
        <authorList>
            <person name="Kawai M."/>
            <person name="Futagami T."/>
            <person name="Toyoda A."/>
            <person name="Takaki Y."/>
            <person name="Nishi S."/>
            <person name="Hori S."/>
            <person name="Arai W."/>
            <person name="Tsubouchi T."/>
            <person name="Morono Y."/>
            <person name="Uchiyama I."/>
            <person name="Ito T."/>
            <person name="Fujiyama A."/>
            <person name="Inagaki F."/>
            <person name="Takami H."/>
        </authorList>
    </citation>
    <scope>NUCLEOTIDE SEQUENCE</scope>
    <source>
        <strain evidence="1">Expedition CK06-06</strain>
    </source>
</reference>
<dbReference type="AlphaFoldDB" id="X0XBS0"/>
<protein>
    <submittedName>
        <fullName evidence="1">Uncharacterized protein</fullName>
    </submittedName>
</protein>
<comment type="caution">
    <text evidence="1">The sequence shown here is derived from an EMBL/GenBank/DDBJ whole genome shotgun (WGS) entry which is preliminary data.</text>
</comment>
<evidence type="ECO:0000313" key="1">
    <source>
        <dbReference type="EMBL" id="GAG32877.1"/>
    </source>
</evidence>
<name>X0XBS0_9ZZZZ</name>